<organism evidence="2 3">
    <name type="scientific">Myriangium duriaei CBS 260.36</name>
    <dbReference type="NCBI Taxonomy" id="1168546"/>
    <lineage>
        <taxon>Eukaryota</taxon>
        <taxon>Fungi</taxon>
        <taxon>Dikarya</taxon>
        <taxon>Ascomycota</taxon>
        <taxon>Pezizomycotina</taxon>
        <taxon>Dothideomycetes</taxon>
        <taxon>Dothideomycetidae</taxon>
        <taxon>Myriangiales</taxon>
        <taxon>Myriangiaceae</taxon>
        <taxon>Myriangium</taxon>
    </lineage>
</organism>
<dbReference type="Proteomes" id="UP000799439">
    <property type="component" value="Unassembled WGS sequence"/>
</dbReference>
<comment type="caution">
    <text evidence="2">The sequence shown here is derived from an EMBL/GenBank/DDBJ whole genome shotgun (WGS) entry which is preliminary data.</text>
</comment>
<proteinExistence type="predicted"/>
<evidence type="ECO:0000313" key="3">
    <source>
        <dbReference type="Proteomes" id="UP000799439"/>
    </source>
</evidence>
<feature type="compositionally biased region" description="Low complexity" evidence="1">
    <location>
        <begin position="65"/>
        <end position="77"/>
    </location>
</feature>
<dbReference type="EMBL" id="ML996091">
    <property type="protein sequence ID" value="KAF2149592.1"/>
    <property type="molecule type" value="Genomic_DNA"/>
</dbReference>
<protein>
    <submittedName>
        <fullName evidence="2">Uncharacterized protein</fullName>
    </submittedName>
</protein>
<evidence type="ECO:0000313" key="2">
    <source>
        <dbReference type="EMBL" id="KAF2149592.1"/>
    </source>
</evidence>
<reference evidence="2" key="1">
    <citation type="journal article" date="2020" name="Stud. Mycol.">
        <title>101 Dothideomycetes genomes: a test case for predicting lifestyles and emergence of pathogens.</title>
        <authorList>
            <person name="Haridas S."/>
            <person name="Albert R."/>
            <person name="Binder M."/>
            <person name="Bloem J."/>
            <person name="Labutti K."/>
            <person name="Salamov A."/>
            <person name="Andreopoulos B."/>
            <person name="Baker S."/>
            <person name="Barry K."/>
            <person name="Bills G."/>
            <person name="Bluhm B."/>
            <person name="Cannon C."/>
            <person name="Castanera R."/>
            <person name="Culley D."/>
            <person name="Daum C."/>
            <person name="Ezra D."/>
            <person name="Gonzalez J."/>
            <person name="Henrissat B."/>
            <person name="Kuo A."/>
            <person name="Liang C."/>
            <person name="Lipzen A."/>
            <person name="Lutzoni F."/>
            <person name="Magnuson J."/>
            <person name="Mondo S."/>
            <person name="Nolan M."/>
            <person name="Ohm R."/>
            <person name="Pangilinan J."/>
            <person name="Park H.-J."/>
            <person name="Ramirez L."/>
            <person name="Alfaro M."/>
            <person name="Sun H."/>
            <person name="Tritt A."/>
            <person name="Yoshinaga Y."/>
            <person name="Zwiers L.-H."/>
            <person name="Turgeon B."/>
            <person name="Goodwin S."/>
            <person name="Spatafora J."/>
            <person name="Crous P."/>
            <person name="Grigoriev I."/>
        </authorList>
    </citation>
    <scope>NUCLEOTIDE SEQUENCE</scope>
    <source>
        <strain evidence="2">CBS 260.36</strain>
    </source>
</reference>
<sequence length="159" mass="18227">MYQAPSAILLGYQSSPWRSRHSTPHFTNVTFIGEQAIPQNLRIFDKRTSIFTRRRSCFVSTTNYASHQQSSSPSSAPMAELPKFHMPCPATNQSPESSADCIIRSSHHVPNMNIYDLLRSMQSIKLEPKPQHELQYRPRISEQRTSVQRLDMRGFLPPP</sequence>
<keyword evidence="3" id="KW-1185">Reference proteome</keyword>
<name>A0A9P4ME53_9PEZI</name>
<dbReference type="AlphaFoldDB" id="A0A9P4ME53"/>
<evidence type="ECO:0000256" key="1">
    <source>
        <dbReference type="SAM" id="MobiDB-lite"/>
    </source>
</evidence>
<gene>
    <name evidence="2" type="ORF">K461DRAFT_48959</name>
</gene>
<accession>A0A9P4ME53</accession>
<feature type="region of interest" description="Disordered" evidence="1">
    <location>
        <begin position="65"/>
        <end position="97"/>
    </location>
</feature>